<gene>
    <name evidence="4" type="ORF">IAA06_09755</name>
</gene>
<protein>
    <recommendedName>
        <fullName evidence="3">DUF6382 domain-containing protein</fullName>
    </recommendedName>
</protein>
<feature type="non-terminal residue" evidence="4">
    <location>
        <position position="370"/>
    </location>
</feature>
<comment type="caution">
    <text evidence="4">The sequence shown here is derived from an EMBL/GenBank/DDBJ whole genome shotgun (WGS) entry which is preliminary data.</text>
</comment>
<sequence>MRTEYKRDMNHSYMVLQGIGQVDTSSYQIRMLAGNVIPKLLKCRLQGVDGKTIFSYEITSRQPVSSLFENKKLNIEDLQLIFGGFVQVMEEMAEFLLNPENLVISPEHMYVDIEKKELYFCYLPGYEHEVREQFQILTEYVLPKLNHEDAKAVMLGYGVYRRALEESFHLENIKEELYRVRGESNENSRIIKKEEKAQEEENIPEIFWEKEELPKMEEANPWKADLKETVSSDKEEKHQGIKKAAGCAAAAALILGMVFLKAFGYLPWLTVEAMAGIFLVLLGLGTLIYFAYTKRKKKNIPQKETMSEKMNHSSADSLRKTELEEIENLIKDQERKTQAREEVPQEFGETVVLSANVERGPASLVSREPG</sequence>
<evidence type="ECO:0000256" key="1">
    <source>
        <dbReference type="SAM" id="MobiDB-lite"/>
    </source>
</evidence>
<keyword evidence="2" id="KW-0472">Membrane</keyword>
<feature type="transmembrane region" description="Helical" evidence="2">
    <location>
        <begin position="273"/>
        <end position="292"/>
    </location>
</feature>
<evidence type="ECO:0000259" key="3">
    <source>
        <dbReference type="Pfam" id="PF19909"/>
    </source>
</evidence>
<reference evidence="4" key="2">
    <citation type="submission" date="2021-04" db="EMBL/GenBank/DDBJ databases">
        <authorList>
            <person name="Gilroy R."/>
        </authorList>
    </citation>
    <scope>NUCLEOTIDE SEQUENCE</scope>
    <source>
        <strain evidence="4">ChiSjej1B19-5720</strain>
    </source>
</reference>
<dbReference type="Pfam" id="PF19909">
    <property type="entry name" value="DUF6382"/>
    <property type="match status" value="1"/>
</dbReference>
<feature type="region of interest" description="Disordered" evidence="1">
    <location>
        <begin position="301"/>
        <end position="320"/>
    </location>
</feature>
<name>A0A9D2LTQ5_9FIRM</name>
<feature type="domain" description="DUF6382" evidence="3">
    <location>
        <begin position="5"/>
        <end position="168"/>
    </location>
</feature>
<reference evidence="4" key="1">
    <citation type="journal article" date="2021" name="PeerJ">
        <title>Extensive microbial diversity within the chicken gut microbiome revealed by metagenomics and culture.</title>
        <authorList>
            <person name="Gilroy R."/>
            <person name="Ravi A."/>
            <person name="Getino M."/>
            <person name="Pursley I."/>
            <person name="Horton D.L."/>
            <person name="Alikhan N.F."/>
            <person name="Baker D."/>
            <person name="Gharbi K."/>
            <person name="Hall N."/>
            <person name="Watson M."/>
            <person name="Adriaenssens E.M."/>
            <person name="Foster-Nyarko E."/>
            <person name="Jarju S."/>
            <person name="Secka A."/>
            <person name="Antonio M."/>
            <person name="Oren A."/>
            <person name="Chaudhuri R.R."/>
            <person name="La Ragione R."/>
            <person name="Hildebrand F."/>
            <person name="Pallen M.J."/>
        </authorList>
    </citation>
    <scope>NUCLEOTIDE SEQUENCE</scope>
    <source>
        <strain evidence="4">ChiSjej1B19-5720</strain>
    </source>
</reference>
<keyword evidence="2" id="KW-1133">Transmembrane helix</keyword>
<dbReference type="InterPro" id="IPR045962">
    <property type="entry name" value="DUF6382"/>
</dbReference>
<proteinExistence type="predicted"/>
<evidence type="ECO:0000256" key="2">
    <source>
        <dbReference type="SAM" id="Phobius"/>
    </source>
</evidence>
<evidence type="ECO:0000313" key="5">
    <source>
        <dbReference type="Proteomes" id="UP000823842"/>
    </source>
</evidence>
<dbReference type="EMBL" id="DWYZ01000180">
    <property type="protein sequence ID" value="HJB29059.1"/>
    <property type="molecule type" value="Genomic_DNA"/>
</dbReference>
<organism evidence="4 5">
    <name type="scientific">Candidatus Blautia faecavium</name>
    <dbReference type="NCBI Taxonomy" id="2838487"/>
    <lineage>
        <taxon>Bacteria</taxon>
        <taxon>Bacillati</taxon>
        <taxon>Bacillota</taxon>
        <taxon>Clostridia</taxon>
        <taxon>Lachnospirales</taxon>
        <taxon>Lachnospiraceae</taxon>
        <taxon>Blautia</taxon>
    </lineage>
</organism>
<accession>A0A9D2LTQ5</accession>
<feature type="compositionally biased region" description="Basic and acidic residues" evidence="1">
    <location>
        <begin position="305"/>
        <end position="320"/>
    </location>
</feature>
<keyword evidence="2" id="KW-0812">Transmembrane</keyword>
<feature type="transmembrane region" description="Helical" evidence="2">
    <location>
        <begin position="244"/>
        <end position="267"/>
    </location>
</feature>
<dbReference type="Proteomes" id="UP000823842">
    <property type="component" value="Unassembled WGS sequence"/>
</dbReference>
<evidence type="ECO:0000313" key="4">
    <source>
        <dbReference type="EMBL" id="HJB29059.1"/>
    </source>
</evidence>
<dbReference type="AlphaFoldDB" id="A0A9D2LTQ5"/>